<dbReference type="InterPro" id="IPR003961">
    <property type="entry name" value="FN3_dom"/>
</dbReference>
<dbReference type="PROSITE" id="PS50923">
    <property type="entry name" value="SUSHI"/>
    <property type="match status" value="2"/>
</dbReference>
<evidence type="ECO:0000256" key="5">
    <source>
        <dbReference type="ARBA" id="ARBA00022729"/>
    </source>
</evidence>
<reference evidence="23" key="1">
    <citation type="submission" date="2022-01" db="EMBL/GenBank/DDBJ databases">
        <authorList>
            <person name="Braso-Vives M."/>
        </authorList>
    </citation>
    <scope>NUCLEOTIDE SEQUENCE</scope>
</reference>
<dbReference type="SUPFAM" id="SSF57535">
    <property type="entry name" value="Complement control module/SCR domain"/>
    <property type="match status" value="2"/>
</dbReference>
<keyword evidence="8" id="KW-0418">Kinase</keyword>
<dbReference type="InterPro" id="IPR036116">
    <property type="entry name" value="FN3_sf"/>
</dbReference>
<dbReference type="InterPro" id="IPR011009">
    <property type="entry name" value="Kinase-like_dom_sf"/>
</dbReference>
<dbReference type="SUPFAM" id="SSF47769">
    <property type="entry name" value="SAM/Pointed domain"/>
    <property type="match status" value="1"/>
</dbReference>
<feature type="region of interest" description="Disordered" evidence="18">
    <location>
        <begin position="58"/>
        <end position="78"/>
    </location>
</feature>
<dbReference type="GO" id="GO:0005524">
    <property type="term" value="F:ATP binding"/>
    <property type="evidence" value="ECO:0007669"/>
    <property type="project" value="UniProtKB-KW"/>
</dbReference>
<feature type="disulfide bond" evidence="17">
    <location>
        <begin position="146"/>
        <end position="173"/>
    </location>
</feature>
<evidence type="ECO:0000313" key="23">
    <source>
        <dbReference type="EMBL" id="CAH1242881.1"/>
    </source>
</evidence>
<dbReference type="InterPro" id="IPR020635">
    <property type="entry name" value="Tyr_kinase_cat_dom"/>
</dbReference>
<dbReference type="SMART" id="SM00060">
    <property type="entry name" value="FN3"/>
    <property type="match status" value="3"/>
</dbReference>
<dbReference type="GO" id="GO:0005886">
    <property type="term" value="C:plasma membrane"/>
    <property type="evidence" value="ECO:0007669"/>
    <property type="project" value="TreeGrafter"/>
</dbReference>
<evidence type="ECO:0000256" key="2">
    <source>
        <dbReference type="ARBA" id="ARBA00011902"/>
    </source>
</evidence>
<feature type="domain" description="Sushi" evidence="22">
    <location>
        <begin position="119"/>
        <end position="175"/>
    </location>
</feature>
<evidence type="ECO:0000256" key="15">
    <source>
        <dbReference type="ARBA" id="ARBA00023180"/>
    </source>
</evidence>
<dbReference type="InterPro" id="IPR000436">
    <property type="entry name" value="Sushi_SCR_CCP_dom"/>
</dbReference>
<dbReference type="PROSITE" id="PS50011">
    <property type="entry name" value="PROTEIN_KINASE_DOM"/>
    <property type="match status" value="1"/>
</dbReference>
<feature type="domain" description="Fibronectin type-III" evidence="21">
    <location>
        <begin position="295"/>
        <end position="402"/>
    </location>
</feature>
<keyword evidence="10 19" id="KW-1133">Transmembrane helix</keyword>
<evidence type="ECO:0000256" key="4">
    <source>
        <dbReference type="ARBA" id="ARBA00022692"/>
    </source>
</evidence>
<feature type="domain" description="Protein kinase" evidence="20">
    <location>
        <begin position="620"/>
        <end position="977"/>
    </location>
</feature>
<gene>
    <name evidence="23" type="primary">TIE1</name>
    <name evidence="23" type="ORF">BLAG_LOCUS6074</name>
</gene>
<evidence type="ECO:0000256" key="12">
    <source>
        <dbReference type="ARBA" id="ARBA00023137"/>
    </source>
</evidence>
<evidence type="ECO:0000256" key="10">
    <source>
        <dbReference type="ARBA" id="ARBA00022989"/>
    </source>
</evidence>
<evidence type="ECO:0000256" key="16">
    <source>
        <dbReference type="ARBA" id="ARBA00051243"/>
    </source>
</evidence>
<evidence type="ECO:0000256" key="9">
    <source>
        <dbReference type="ARBA" id="ARBA00022840"/>
    </source>
</evidence>
<dbReference type="CDD" id="cd00063">
    <property type="entry name" value="FN3"/>
    <property type="match status" value="2"/>
</dbReference>
<feature type="domain" description="Sushi" evidence="22">
    <location>
        <begin position="1"/>
        <end position="52"/>
    </location>
</feature>
<evidence type="ECO:0000256" key="3">
    <source>
        <dbReference type="ARBA" id="ARBA00022679"/>
    </source>
</evidence>
<evidence type="ECO:0000256" key="6">
    <source>
        <dbReference type="ARBA" id="ARBA00022737"/>
    </source>
</evidence>
<proteinExistence type="predicted"/>
<dbReference type="FunFam" id="1.10.510.10:FF:000190">
    <property type="entry name" value="Proto-oncogene tyrosine-protein kinase receptor Ret"/>
    <property type="match status" value="1"/>
</dbReference>
<comment type="catalytic activity">
    <reaction evidence="16">
        <text>L-tyrosyl-[protein] + ATP = O-phospho-L-tyrosyl-[protein] + ADP + H(+)</text>
        <dbReference type="Rhea" id="RHEA:10596"/>
        <dbReference type="Rhea" id="RHEA-COMP:10136"/>
        <dbReference type="Rhea" id="RHEA-COMP:20101"/>
        <dbReference type="ChEBI" id="CHEBI:15378"/>
        <dbReference type="ChEBI" id="CHEBI:30616"/>
        <dbReference type="ChEBI" id="CHEBI:46858"/>
        <dbReference type="ChEBI" id="CHEBI:61978"/>
        <dbReference type="ChEBI" id="CHEBI:456216"/>
        <dbReference type="EC" id="2.7.10.1"/>
    </reaction>
</comment>
<dbReference type="Pfam" id="PF00084">
    <property type="entry name" value="Sushi"/>
    <property type="match status" value="2"/>
</dbReference>
<feature type="compositionally biased region" description="Low complexity" evidence="18">
    <location>
        <begin position="58"/>
        <end position="68"/>
    </location>
</feature>
<keyword evidence="3" id="KW-0808">Transferase</keyword>
<evidence type="ECO:0000256" key="13">
    <source>
        <dbReference type="ARBA" id="ARBA00023157"/>
    </source>
</evidence>
<dbReference type="CDD" id="cd00192">
    <property type="entry name" value="PTKc"/>
    <property type="match status" value="1"/>
</dbReference>
<feature type="disulfide bond" evidence="17">
    <location>
        <begin position="23"/>
        <end position="50"/>
    </location>
</feature>
<dbReference type="InterPro" id="IPR001660">
    <property type="entry name" value="SAM"/>
</dbReference>
<evidence type="ECO:0000259" key="22">
    <source>
        <dbReference type="PROSITE" id="PS50923"/>
    </source>
</evidence>
<dbReference type="Gene3D" id="1.10.150.50">
    <property type="entry name" value="Transcription Factor, Ets-1"/>
    <property type="match status" value="1"/>
</dbReference>
<evidence type="ECO:0000313" key="24">
    <source>
        <dbReference type="Proteomes" id="UP000838412"/>
    </source>
</evidence>
<dbReference type="Pfam" id="PF07714">
    <property type="entry name" value="PK_Tyr_Ser-Thr"/>
    <property type="match status" value="1"/>
</dbReference>
<dbReference type="SMART" id="SM00219">
    <property type="entry name" value="TyrKc"/>
    <property type="match status" value="1"/>
</dbReference>
<dbReference type="Pfam" id="PF00041">
    <property type="entry name" value="fn3"/>
    <property type="match status" value="2"/>
</dbReference>
<dbReference type="InterPro" id="IPR001245">
    <property type="entry name" value="Ser-Thr/Tyr_kinase_cat_dom"/>
</dbReference>
<evidence type="ECO:0000256" key="19">
    <source>
        <dbReference type="SAM" id="Phobius"/>
    </source>
</evidence>
<dbReference type="CDD" id="cd00033">
    <property type="entry name" value="CCP"/>
    <property type="match status" value="2"/>
</dbReference>
<keyword evidence="7" id="KW-0547">Nucleotide-binding</keyword>
<protein>
    <recommendedName>
        <fullName evidence="2">receptor protein-tyrosine kinase</fullName>
        <ecNumber evidence="2">2.7.10.1</ecNumber>
    </recommendedName>
</protein>
<dbReference type="AlphaFoldDB" id="A0A8K0E5Q5"/>
<dbReference type="Gene3D" id="2.60.40.10">
    <property type="entry name" value="Immunoglobulins"/>
    <property type="match status" value="2"/>
</dbReference>
<keyword evidence="4 19" id="KW-0812">Transmembrane</keyword>
<dbReference type="Gene3D" id="2.10.70.10">
    <property type="entry name" value="Complement Module, domain 1"/>
    <property type="match status" value="2"/>
</dbReference>
<organism evidence="23 24">
    <name type="scientific">Branchiostoma lanceolatum</name>
    <name type="common">Common lancelet</name>
    <name type="synonym">Amphioxus lanceolatum</name>
    <dbReference type="NCBI Taxonomy" id="7740"/>
    <lineage>
        <taxon>Eukaryota</taxon>
        <taxon>Metazoa</taxon>
        <taxon>Chordata</taxon>
        <taxon>Cephalochordata</taxon>
        <taxon>Leptocardii</taxon>
        <taxon>Amphioxiformes</taxon>
        <taxon>Branchiostomatidae</taxon>
        <taxon>Branchiostoma</taxon>
    </lineage>
</organism>
<keyword evidence="5" id="KW-0732">Signal</keyword>
<dbReference type="SMART" id="SM00032">
    <property type="entry name" value="CCP"/>
    <property type="match status" value="2"/>
</dbReference>
<keyword evidence="17" id="KW-0768">Sushi</keyword>
<dbReference type="InterPro" id="IPR008266">
    <property type="entry name" value="Tyr_kinase_AS"/>
</dbReference>
<dbReference type="GO" id="GO:0043235">
    <property type="term" value="C:receptor complex"/>
    <property type="evidence" value="ECO:0007669"/>
    <property type="project" value="TreeGrafter"/>
</dbReference>
<keyword evidence="6" id="KW-0677">Repeat</keyword>
<dbReference type="InterPro" id="IPR000719">
    <property type="entry name" value="Prot_kinase_dom"/>
</dbReference>
<sequence length="988" mass="108149">MPAPENGAISGGTDYNDEVQFTCNHGYQLIGGSSRKCMSNAEWSGENPTCIVSSDTTPTPVPAVATSSDPPEGVSSTIAPTPVHAVATSSDPPEREFCSQNSCPAYETCINEANGYSCAYCPRLSAPENGAISGGRAYNNVVQFTCNHGYQLMGKSSLVCRADTAWSGESPTCIVSSTITPTSILTVATSSNTPERVPTVPQNVKLTNLSWSELRVTWNDPDNFVGPNRGYVISLFTTESSDVVKDGIKVAKYSTEYSFSGLEAATSYTVEVRAANVRNTGPPGNATARTSDGFPSSPTNINRQEEDTHCNISWSSPMVPRGDIIGFKVHVHGHYKTDDGEREKSEYNVKSITSTNIRLMKSTKTEILDLLPNSVYTINVTGFTYTGEGDFSQTVNCTVPPGKPSVPKAPLLPEETEVSSTTFPLQILPASDRNGPIGCYHVIVVKSSITDNLPDPDMLQPYGTLEEAKDSGDENIVYIAMALTLDTVGESIEVTVGDGRVTSCKPQQGGRKRRALTADDVYNQEYTNSPLEPDSSYTTSVRAYGPNDGTQPYFSTSQYTDPLSTGPPQPPNSTTLIAIITTVCVVVLLGIVAAAVMYYRRRKKAHRQTANRGLALTNVGDNVEPSGSGTRNGAYATVDDIEKDYRRLSQLETVHDVTKFLEAHGLEELSAKFEEHDVDGRALRGMNDAILKDVIPKAGPRARLTALLMELKTPAKPVTVALFLDLRKAFDTVNHDILLGKLKKLGFDTDVTNWFESYLADRFQTTHLQVMLIVVCIVVEYAPNGCLKDWLTSKSDELNASSEYQNQPVSLSIVPMEQLIQFGIDVANGMSLLAAMTCVHRDLAARNVLLGENLVAKISDFGLSRDIYESSEYVKSTKSKLPLRWMAYESLFYNVYTSQSDVWSFGVLLWEITTMGKQPYKGMNGKRMMDMIKDGGRLEKPTLCPEDVYAIMVTCWETLPEDRPSFPQLKARLDRILQDFKPYTSLLK</sequence>
<dbReference type="PRINTS" id="PR00109">
    <property type="entry name" value="TYRKINASE"/>
</dbReference>
<comment type="caution">
    <text evidence="17">Lacks conserved residue(s) required for the propagation of feature annotation.</text>
</comment>
<dbReference type="InterPro" id="IPR013761">
    <property type="entry name" value="SAM/pointed_sf"/>
</dbReference>
<keyword evidence="12" id="KW-0829">Tyrosine-protein kinase</keyword>
<feature type="region of interest" description="Disordered" evidence="18">
    <location>
        <begin position="278"/>
        <end position="303"/>
    </location>
</feature>
<keyword evidence="24" id="KW-1185">Reference proteome</keyword>
<dbReference type="InterPro" id="IPR050122">
    <property type="entry name" value="RTK"/>
</dbReference>
<feature type="transmembrane region" description="Helical" evidence="19">
    <location>
        <begin position="576"/>
        <end position="599"/>
    </location>
</feature>
<evidence type="ECO:0000256" key="8">
    <source>
        <dbReference type="ARBA" id="ARBA00022777"/>
    </source>
</evidence>
<evidence type="ECO:0000256" key="18">
    <source>
        <dbReference type="SAM" id="MobiDB-lite"/>
    </source>
</evidence>
<dbReference type="CDD" id="cd09487">
    <property type="entry name" value="SAM_superfamily"/>
    <property type="match status" value="1"/>
</dbReference>
<keyword evidence="15" id="KW-0325">Glycoprotein</keyword>
<keyword evidence="9" id="KW-0067">ATP-binding</keyword>
<accession>A0A8K0E5Q5</accession>
<dbReference type="SMART" id="SM00454">
    <property type="entry name" value="SAM"/>
    <property type="match status" value="1"/>
</dbReference>
<feature type="compositionally biased region" description="Polar residues" evidence="18">
    <location>
        <begin position="287"/>
        <end position="302"/>
    </location>
</feature>
<dbReference type="PANTHER" id="PTHR24416:SF617">
    <property type="entry name" value="RET ONCOGENE, ISOFORM A"/>
    <property type="match status" value="1"/>
</dbReference>
<keyword evidence="11 19" id="KW-0472">Membrane</keyword>
<dbReference type="EC" id="2.7.10.1" evidence="2"/>
<dbReference type="Gene3D" id="1.10.510.10">
    <property type="entry name" value="Transferase(Phosphotransferase) domain 1"/>
    <property type="match status" value="1"/>
</dbReference>
<evidence type="ECO:0000256" key="14">
    <source>
        <dbReference type="ARBA" id="ARBA00023170"/>
    </source>
</evidence>
<dbReference type="PROSITE" id="PS00109">
    <property type="entry name" value="PROTEIN_KINASE_TYR"/>
    <property type="match status" value="1"/>
</dbReference>
<evidence type="ECO:0000256" key="7">
    <source>
        <dbReference type="ARBA" id="ARBA00022741"/>
    </source>
</evidence>
<evidence type="ECO:0000256" key="17">
    <source>
        <dbReference type="PROSITE-ProRule" id="PRU00302"/>
    </source>
</evidence>
<dbReference type="Pfam" id="PF07647">
    <property type="entry name" value="SAM_2"/>
    <property type="match status" value="1"/>
</dbReference>
<dbReference type="SUPFAM" id="SSF49265">
    <property type="entry name" value="Fibronectin type III"/>
    <property type="match status" value="2"/>
</dbReference>
<dbReference type="InterPro" id="IPR035976">
    <property type="entry name" value="Sushi/SCR/CCP_sf"/>
</dbReference>
<dbReference type="Proteomes" id="UP000838412">
    <property type="component" value="Chromosome 13"/>
</dbReference>
<keyword evidence="13 17" id="KW-1015">Disulfide bond</keyword>
<evidence type="ECO:0000256" key="11">
    <source>
        <dbReference type="ARBA" id="ARBA00023136"/>
    </source>
</evidence>
<dbReference type="OrthoDB" id="6058203at2759"/>
<name>A0A8K0E5Q5_BRALA</name>
<dbReference type="GO" id="GO:0004714">
    <property type="term" value="F:transmembrane receptor protein tyrosine kinase activity"/>
    <property type="evidence" value="ECO:0007669"/>
    <property type="project" value="UniProtKB-EC"/>
</dbReference>
<feature type="domain" description="Fibronectin type-III" evidence="21">
    <location>
        <begin position="200"/>
        <end position="294"/>
    </location>
</feature>
<dbReference type="PANTHER" id="PTHR24416">
    <property type="entry name" value="TYROSINE-PROTEIN KINASE RECEPTOR"/>
    <property type="match status" value="1"/>
</dbReference>
<comment type="subcellular location">
    <subcellularLocation>
        <location evidence="1">Membrane</location>
        <topology evidence="1">Single-pass type I membrane protein</topology>
    </subcellularLocation>
</comment>
<dbReference type="EMBL" id="OV696698">
    <property type="protein sequence ID" value="CAH1242881.1"/>
    <property type="molecule type" value="Genomic_DNA"/>
</dbReference>
<evidence type="ECO:0000256" key="1">
    <source>
        <dbReference type="ARBA" id="ARBA00004479"/>
    </source>
</evidence>
<keyword evidence="14" id="KW-0675">Receptor</keyword>
<dbReference type="PROSITE" id="PS50853">
    <property type="entry name" value="FN3"/>
    <property type="match status" value="2"/>
</dbReference>
<evidence type="ECO:0000259" key="20">
    <source>
        <dbReference type="PROSITE" id="PS50011"/>
    </source>
</evidence>
<dbReference type="InterPro" id="IPR013783">
    <property type="entry name" value="Ig-like_fold"/>
</dbReference>
<dbReference type="GO" id="GO:0007169">
    <property type="term" value="P:cell surface receptor protein tyrosine kinase signaling pathway"/>
    <property type="evidence" value="ECO:0007669"/>
    <property type="project" value="TreeGrafter"/>
</dbReference>
<evidence type="ECO:0000259" key="21">
    <source>
        <dbReference type="PROSITE" id="PS50853"/>
    </source>
</evidence>
<dbReference type="SUPFAM" id="SSF56112">
    <property type="entry name" value="Protein kinase-like (PK-like)"/>
    <property type="match status" value="1"/>
</dbReference>